<name>A0A2A3JVY1_9RHOB</name>
<dbReference type="OrthoDB" id="7956241at2"/>
<sequence length="319" mass="33137">MGRIKTYRLAVVTLSAAVSIGFVMQQHDARSRSAGAMQIAQIEDTSSARLPDLPSDRAAEASLPAPQTVRAAAVAEPEATPATLPEETEITAADCSVAMSARTGAGAMVSLDIVAPCFASERVTIHHNGLMFTEVTQPDGTLRVEVPALSERALFIASFANGAGATAMAEVPALPFYDRVALQWRGESGLSLHANEFGAAGDEAGHVWAAAAGDLTRTARGEGGFMTRLGDAASPEARMAEVYTFPAAAAKTAGAVTLTIEAEITATNCGRGLEAQTLEHRLGGSLRARDLTLSMPDCSAAGDFLVLKNLLEDLKIAAN</sequence>
<accession>A0A2A3JVY1</accession>
<reference evidence="2" key="1">
    <citation type="submission" date="2017-09" db="EMBL/GenBank/DDBJ databases">
        <title>Yangia sp. SAOS 153D whole genome sequencing.</title>
        <authorList>
            <person name="Verma A."/>
            <person name="Krishnamurthi S."/>
        </authorList>
    </citation>
    <scope>NUCLEOTIDE SEQUENCE [LARGE SCALE GENOMIC DNA]</scope>
    <source>
        <strain evidence="2">SAOS 153D</strain>
    </source>
</reference>
<evidence type="ECO:0000313" key="1">
    <source>
        <dbReference type="EMBL" id="MCT4372292.1"/>
    </source>
</evidence>
<reference evidence="3" key="2">
    <citation type="submission" date="2023-07" db="EMBL/GenBank/DDBJ databases">
        <title>Yangia mangrovi SAOS 153D genome.</title>
        <authorList>
            <person name="Verma A."/>
            <person name="Pal Y."/>
            <person name="Sundharam S."/>
            <person name="Bisht B."/>
            <person name="Srinivasan K."/>
        </authorList>
    </citation>
    <scope>NUCLEOTIDE SEQUENCE [LARGE SCALE GENOMIC DNA]</scope>
    <source>
        <strain evidence="3">SAOS 153D</strain>
    </source>
</reference>
<reference evidence="1" key="3">
    <citation type="submission" date="2024-05" db="EMBL/GenBank/DDBJ databases">
        <title>Yangia mangrovi SAOS 153D genome.</title>
        <authorList>
            <person name="Verma A."/>
            <person name="Pal Y."/>
            <person name="Sundharam S."/>
            <person name="Bisht B."/>
            <person name="Srinivasan K."/>
        </authorList>
    </citation>
    <scope>NUCLEOTIDE SEQUENCE</scope>
    <source>
        <strain evidence="1">SAOS 153D</strain>
    </source>
</reference>
<dbReference type="EMBL" id="NTHN01000140">
    <property type="protein sequence ID" value="PBD19366.1"/>
    <property type="molecule type" value="Genomic_DNA"/>
</dbReference>
<evidence type="ECO:0000313" key="3">
    <source>
        <dbReference type="Proteomes" id="UP000217448"/>
    </source>
</evidence>
<dbReference type="RefSeq" id="WP_095882078.1">
    <property type="nucleotide sequence ID" value="NZ_NTHN02000042.1"/>
</dbReference>
<gene>
    <name evidence="1" type="ORF">CLG85_019010</name>
    <name evidence="2" type="ORF">CLG85_09710</name>
</gene>
<keyword evidence="3" id="KW-1185">Reference proteome</keyword>
<comment type="caution">
    <text evidence="2">The sequence shown here is derived from an EMBL/GenBank/DDBJ whole genome shotgun (WGS) entry which is preliminary data.</text>
</comment>
<evidence type="ECO:0000313" key="2">
    <source>
        <dbReference type="EMBL" id="PBD19366.1"/>
    </source>
</evidence>
<dbReference type="EMBL" id="NTHN02000042">
    <property type="protein sequence ID" value="MCT4372292.1"/>
    <property type="molecule type" value="Genomic_DNA"/>
</dbReference>
<organism evidence="2">
    <name type="scientific">Alloyangia mangrovi</name>
    <dbReference type="NCBI Taxonomy" id="1779329"/>
    <lineage>
        <taxon>Bacteria</taxon>
        <taxon>Pseudomonadati</taxon>
        <taxon>Pseudomonadota</taxon>
        <taxon>Alphaproteobacteria</taxon>
        <taxon>Rhodobacterales</taxon>
        <taxon>Roseobacteraceae</taxon>
        <taxon>Alloyangia</taxon>
    </lineage>
</organism>
<proteinExistence type="predicted"/>
<dbReference type="AlphaFoldDB" id="A0A2A3JVY1"/>
<protein>
    <submittedName>
        <fullName evidence="2">Translocase</fullName>
    </submittedName>
</protein>
<dbReference type="Proteomes" id="UP000217448">
    <property type="component" value="Unassembled WGS sequence"/>
</dbReference>